<dbReference type="SUPFAM" id="SSF53474">
    <property type="entry name" value="alpha/beta-Hydrolases"/>
    <property type="match status" value="1"/>
</dbReference>
<dbReference type="PANTHER" id="PTHR17630">
    <property type="entry name" value="DIENELACTONE HYDROLASE"/>
    <property type="match status" value="1"/>
</dbReference>
<dbReference type="InterPro" id="IPR002925">
    <property type="entry name" value="Dienelactn_hydro"/>
</dbReference>
<reference evidence="2 3" key="1">
    <citation type="journal article" date="2019" name="Nat. Ecol. Evol.">
        <title>Megaphylogeny resolves global patterns of mushroom evolution.</title>
        <authorList>
            <person name="Varga T."/>
            <person name="Krizsan K."/>
            <person name="Foldi C."/>
            <person name="Dima B."/>
            <person name="Sanchez-Garcia M."/>
            <person name="Sanchez-Ramirez S."/>
            <person name="Szollosi G.J."/>
            <person name="Szarkandi J.G."/>
            <person name="Papp V."/>
            <person name="Albert L."/>
            <person name="Andreopoulos W."/>
            <person name="Angelini C."/>
            <person name="Antonin V."/>
            <person name="Barry K.W."/>
            <person name="Bougher N.L."/>
            <person name="Buchanan P."/>
            <person name="Buyck B."/>
            <person name="Bense V."/>
            <person name="Catcheside P."/>
            <person name="Chovatia M."/>
            <person name="Cooper J."/>
            <person name="Damon W."/>
            <person name="Desjardin D."/>
            <person name="Finy P."/>
            <person name="Geml J."/>
            <person name="Haridas S."/>
            <person name="Hughes K."/>
            <person name="Justo A."/>
            <person name="Karasinski D."/>
            <person name="Kautmanova I."/>
            <person name="Kiss B."/>
            <person name="Kocsube S."/>
            <person name="Kotiranta H."/>
            <person name="LaButti K.M."/>
            <person name="Lechner B.E."/>
            <person name="Liimatainen K."/>
            <person name="Lipzen A."/>
            <person name="Lukacs Z."/>
            <person name="Mihaltcheva S."/>
            <person name="Morgado L.N."/>
            <person name="Niskanen T."/>
            <person name="Noordeloos M.E."/>
            <person name="Ohm R.A."/>
            <person name="Ortiz-Santana B."/>
            <person name="Ovrebo C."/>
            <person name="Racz N."/>
            <person name="Riley R."/>
            <person name="Savchenko A."/>
            <person name="Shiryaev A."/>
            <person name="Soop K."/>
            <person name="Spirin V."/>
            <person name="Szebenyi C."/>
            <person name="Tomsovsky M."/>
            <person name="Tulloss R.E."/>
            <person name="Uehling J."/>
            <person name="Grigoriev I.V."/>
            <person name="Vagvolgyi C."/>
            <person name="Papp T."/>
            <person name="Martin F.M."/>
            <person name="Miettinen O."/>
            <person name="Hibbett D.S."/>
            <person name="Nagy L.G."/>
        </authorList>
    </citation>
    <scope>NUCLEOTIDE SEQUENCE [LARGE SCALE GENOMIC DNA]</scope>
    <source>
        <strain evidence="2 3">CBS 121175</strain>
    </source>
</reference>
<dbReference type="InterPro" id="IPR029058">
    <property type="entry name" value="AB_hydrolase_fold"/>
</dbReference>
<evidence type="ECO:0000313" key="3">
    <source>
        <dbReference type="Proteomes" id="UP000307440"/>
    </source>
</evidence>
<protein>
    <submittedName>
        <fullName evidence="2">Alpha/beta-hydrolase</fullName>
    </submittedName>
</protein>
<keyword evidence="2" id="KW-0378">Hydrolase</keyword>
<proteinExistence type="predicted"/>
<keyword evidence="3" id="KW-1185">Reference proteome</keyword>
<dbReference type="GO" id="GO:0016787">
    <property type="term" value="F:hydrolase activity"/>
    <property type="evidence" value="ECO:0007669"/>
    <property type="project" value="UniProtKB-KW"/>
</dbReference>
<organism evidence="2 3">
    <name type="scientific">Coprinopsis marcescibilis</name>
    <name type="common">Agaric fungus</name>
    <name type="synonym">Psathyrella marcescibilis</name>
    <dbReference type="NCBI Taxonomy" id="230819"/>
    <lineage>
        <taxon>Eukaryota</taxon>
        <taxon>Fungi</taxon>
        <taxon>Dikarya</taxon>
        <taxon>Basidiomycota</taxon>
        <taxon>Agaricomycotina</taxon>
        <taxon>Agaricomycetes</taxon>
        <taxon>Agaricomycetidae</taxon>
        <taxon>Agaricales</taxon>
        <taxon>Agaricineae</taxon>
        <taxon>Psathyrellaceae</taxon>
        <taxon>Coprinopsis</taxon>
    </lineage>
</organism>
<dbReference type="Gene3D" id="3.40.50.1820">
    <property type="entry name" value="alpha/beta hydrolase"/>
    <property type="match status" value="1"/>
</dbReference>
<dbReference type="AlphaFoldDB" id="A0A5C3KT34"/>
<dbReference type="EMBL" id="ML210213">
    <property type="protein sequence ID" value="TFK23740.1"/>
    <property type="molecule type" value="Genomic_DNA"/>
</dbReference>
<dbReference type="PANTHER" id="PTHR17630:SF44">
    <property type="entry name" value="PROTEIN AIM2"/>
    <property type="match status" value="1"/>
</dbReference>
<evidence type="ECO:0000259" key="1">
    <source>
        <dbReference type="Pfam" id="PF01738"/>
    </source>
</evidence>
<dbReference type="OrthoDB" id="1393670at2759"/>
<dbReference type="STRING" id="230819.A0A5C3KT34"/>
<name>A0A5C3KT34_COPMA</name>
<dbReference type="Pfam" id="PF01738">
    <property type="entry name" value="DLH"/>
    <property type="match status" value="1"/>
</dbReference>
<evidence type="ECO:0000313" key="2">
    <source>
        <dbReference type="EMBL" id="TFK23740.1"/>
    </source>
</evidence>
<dbReference type="Proteomes" id="UP000307440">
    <property type="component" value="Unassembled WGS sequence"/>
</dbReference>
<accession>A0A5C3KT34</accession>
<gene>
    <name evidence="2" type="ORF">FA15DRAFT_448209</name>
</gene>
<sequence>MTQSKESPVLAGPIDDCCVQGVKHSGTPAGKSITIAGVSTYLSEPPALARKDGRAKVVLYFPDAYGPFYLNAQLLQDYYASHGFHVLGIDYFLGDPVHLHLDNPDFDRVAWVAKSQKQAQESVPKWIAEVKRTYGEDAVYNAIGNCYCFGGPYSIEAGSVDGVISVALAHPSRLNEDHFKNLTKPILLNCAEIDNAFPAESRRRAVDILIEKKTPFHVQLYSGIAHGFGTRADLSVENSRWAKEEAARSVAAWFSRWSSVNLAK</sequence>
<feature type="domain" description="Dienelactone hydrolase" evidence="1">
    <location>
        <begin position="51"/>
        <end position="256"/>
    </location>
</feature>